<organism evidence="4 5">
    <name type="scientific">Coniochaeta hoffmannii</name>
    <dbReference type="NCBI Taxonomy" id="91930"/>
    <lineage>
        <taxon>Eukaryota</taxon>
        <taxon>Fungi</taxon>
        <taxon>Dikarya</taxon>
        <taxon>Ascomycota</taxon>
        <taxon>Pezizomycotina</taxon>
        <taxon>Sordariomycetes</taxon>
        <taxon>Sordariomycetidae</taxon>
        <taxon>Coniochaetales</taxon>
        <taxon>Coniochaetaceae</taxon>
        <taxon>Coniochaeta</taxon>
    </lineage>
</organism>
<feature type="region of interest" description="Disordered" evidence="2">
    <location>
        <begin position="553"/>
        <end position="588"/>
    </location>
</feature>
<dbReference type="Gene3D" id="2.130.10.10">
    <property type="entry name" value="YVTN repeat-like/Quinoprotein amine dehydrogenase"/>
    <property type="match status" value="2"/>
</dbReference>
<dbReference type="AlphaFoldDB" id="A0AA38RJQ3"/>
<evidence type="ECO:0000256" key="2">
    <source>
        <dbReference type="SAM" id="MobiDB-lite"/>
    </source>
</evidence>
<dbReference type="Proteomes" id="UP001174691">
    <property type="component" value="Unassembled WGS sequence"/>
</dbReference>
<keyword evidence="1" id="KW-0175">Coiled coil</keyword>
<feature type="region of interest" description="Disordered" evidence="2">
    <location>
        <begin position="457"/>
        <end position="498"/>
    </location>
</feature>
<evidence type="ECO:0000256" key="1">
    <source>
        <dbReference type="SAM" id="Coils"/>
    </source>
</evidence>
<feature type="compositionally biased region" description="Low complexity" evidence="2">
    <location>
        <begin position="564"/>
        <end position="574"/>
    </location>
</feature>
<gene>
    <name evidence="4" type="ORF">NKR19_g7593</name>
</gene>
<protein>
    <submittedName>
        <fullName evidence="4">WD domain-containing protein</fullName>
    </submittedName>
</protein>
<feature type="domain" description="DUF2415" evidence="3">
    <location>
        <begin position="343"/>
        <end position="382"/>
    </location>
</feature>
<dbReference type="InterPro" id="IPR036322">
    <property type="entry name" value="WD40_repeat_dom_sf"/>
</dbReference>
<dbReference type="Pfam" id="PF10313">
    <property type="entry name" value="DUF2415"/>
    <property type="match status" value="1"/>
</dbReference>
<feature type="compositionally biased region" description="Basic and acidic residues" evidence="2">
    <location>
        <begin position="459"/>
        <end position="468"/>
    </location>
</feature>
<dbReference type="InterPro" id="IPR015943">
    <property type="entry name" value="WD40/YVTN_repeat-like_dom_sf"/>
</dbReference>
<name>A0AA38RJQ3_9PEZI</name>
<comment type="caution">
    <text evidence="4">The sequence shown here is derived from an EMBL/GenBank/DDBJ whole genome shotgun (WGS) entry which is preliminary data.</text>
</comment>
<accession>A0AA38RJQ3</accession>
<reference evidence="4" key="1">
    <citation type="submission" date="2022-07" db="EMBL/GenBank/DDBJ databases">
        <title>Fungi with potential for degradation of polypropylene.</title>
        <authorList>
            <person name="Gostincar C."/>
        </authorList>
    </citation>
    <scope>NUCLEOTIDE SEQUENCE</scope>
    <source>
        <strain evidence="4">EXF-13287</strain>
    </source>
</reference>
<evidence type="ECO:0000313" key="5">
    <source>
        <dbReference type="Proteomes" id="UP001174691"/>
    </source>
</evidence>
<dbReference type="PANTHER" id="PTHR43991">
    <property type="entry name" value="WD REPEAT PROTEIN (AFU_ORTHOLOGUE AFUA_8G05640)-RELATED"/>
    <property type="match status" value="1"/>
</dbReference>
<dbReference type="InterPro" id="IPR019417">
    <property type="entry name" value="DUF2415"/>
</dbReference>
<feature type="compositionally biased region" description="Polar residues" evidence="2">
    <location>
        <begin position="482"/>
        <end position="498"/>
    </location>
</feature>
<keyword evidence="5" id="KW-1185">Reference proteome</keyword>
<proteinExistence type="predicted"/>
<sequence length="728" mass="80276">MTVKDQDVYHPTEGLILTSPRAHYRATIGTVHWQLRSLISAEGRNIVYYPSGGGNLQVQRLDTETRETETINILPFPPRCLVAKNGWICSGGETGEFTAINLNEDRFAPDIAADDAALEQALDSNPDASQLLAQSSELATSLRVRQGIRTLAAARKSIVGKSKQFGKERVNCITLWFPPTTQKPFEGAYDEPVVVLANNDKSVAIVSLRRQELLIEIEYPDCVNRAVCSPDGRLLIAVSDDPYLYIYEQACYNAHMKEALGSAYQPIYRWTQRNKIHLISQSKEDRSDNRGSFAACFSGTGRYLAVGTQYGAISIFDTTTITDPDVISLVTSFTSSRPNNTLGAVRAMEFAPGPVDLLAWTEDRGRVGVADLRNGCISRQIIYLDKEDDYDHINLIDRESIDPRLLQTRSRDRRLDPTSNADLAEISRQLAAASEPDLERLNQPLTPEETRVLEALQETSRRRDERAALRSQRLLASDTPRRPTSTDPSRTEGNAVVSQAVNDVLTSIRDIRNQRERLQELRDRASQQLPSSTPSYEAENDAIRGLLGAHMRVRQQQPPPPGSNPRGPVRNRPSTSSTAVAPAGSEEALSARRALQARLLAGDGGGGGPPSGGAWSDLEALWSLSFDAPAPSGFDVVPHAALNLRAAADADTRRRERAAFLMREWEGPTRRAGGMGLGLRHSVADPFDTAGLAWSEDGRKLFVGAEKGIYEFHVNMLNRKFVPTNEPR</sequence>
<feature type="coiled-coil region" evidence="1">
    <location>
        <begin position="501"/>
        <end position="528"/>
    </location>
</feature>
<dbReference type="PANTHER" id="PTHR43991:SF9">
    <property type="entry name" value="DUF2415 DOMAIN-CONTAINING PROTEIN"/>
    <property type="match status" value="1"/>
</dbReference>
<evidence type="ECO:0000313" key="4">
    <source>
        <dbReference type="EMBL" id="KAJ9139035.1"/>
    </source>
</evidence>
<dbReference type="SUPFAM" id="SSF50978">
    <property type="entry name" value="WD40 repeat-like"/>
    <property type="match status" value="1"/>
</dbReference>
<dbReference type="EMBL" id="JANBVN010000135">
    <property type="protein sequence ID" value="KAJ9139035.1"/>
    <property type="molecule type" value="Genomic_DNA"/>
</dbReference>
<evidence type="ECO:0000259" key="3">
    <source>
        <dbReference type="Pfam" id="PF10313"/>
    </source>
</evidence>